<evidence type="ECO:0000256" key="7">
    <source>
        <dbReference type="ARBA" id="ARBA00023224"/>
    </source>
</evidence>
<feature type="transmembrane region" description="Helical" evidence="8">
    <location>
        <begin position="80"/>
        <end position="100"/>
    </location>
</feature>
<proteinExistence type="inferred from homology"/>
<sequence length="489" mass="56519">MWSENITDVLKHVWFLSKLFLLCPRSIDEKIKRQERHSFYKIYKYTYNIVAVSLTAYMVYITTNLRITQKLSIVTQLADLIFSASANASGVATVFFCLFYQNKLIEVISKLHKLDNKLKHMLIWKSYKRTQIFITCELFFVILLWISFFLNFMLHCNNTTWRCLYRWIVLYTLSKMSQVMLIQFCAFVVVLKQKFCVVNQYIKQVCKLNNGHYKNFLSQVEIIHNEILVTHNEIQTIFSVPLLMKIASQFVGIFCSLYFCIFGYIYDDEMVVPQNFHDIFLPLLCILTNTLEILITVTVCELTILEYKRTKKLLYRIPVTKTDSMLIRNINLFSLQLAHQKLEFSACGFFLINGTLLHTIVGAVTVYLIMFIQFDIATTTKGAAPAVSKARQFLPALPGYVPVYIRPGDTPLEDINPDLAEAFSSYARKNARLSFGRAEPVFDGKVPSNGSLNQISDIDDVNFQEENLALTSTEHSLSQSQHIQKIPKN</sequence>
<keyword evidence="2 8" id="KW-1003">Cell membrane</keyword>
<evidence type="ECO:0000256" key="2">
    <source>
        <dbReference type="ARBA" id="ARBA00022475"/>
    </source>
</evidence>
<organism evidence="9">
    <name type="scientific">Tribolium castaneum</name>
    <name type="common">Red flour beetle</name>
    <dbReference type="NCBI Taxonomy" id="7070"/>
    <lineage>
        <taxon>Eukaryota</taxon>
        <taxon>Metazoa</taxon>
        <taxon>Ecdysozoa</taxon>
        <taxon>Arthropoda</taxon>
        <taxon>Hexapoda</taxon>
        <taxon>Insecta</taxon>
        <taxon>Pterygota</taxon>
        <taxon>Neoptera</taxon>
        <taxon>Endopterygota</taxon>
        <taxon>Coleoptera</taxon>
        <taxon>Polyphaga</taxon>
        <taxon>Cucujiformia</taxon>
        <taxon>Tenebrionidae</taxon>
        <taxon>Tenebrionidae incertae sedis</taxon>
        <taxon>Tribolium</taxon>
    </lineage>
</organism>
<evidence type="ECO:0000256" key="1">
    <source>
        <dbReference type="ARBA" id="ARBA00004651"/>
    </source>
</evidence>
<dbReference type="HOGENOM" id="CLU_029071_1_0_1"/>
<dbReference type="AlphaFoldDB" id="A2AXC1"/>
<reference evidence="9" key="1">
    <citation type="submission" date="2006-07" db="EMBL/GenBank/DDBJ databases">
        <authorList>
            <person name="Abdel-latief M."/>
        </authorList>
    </citation>
    <scope>NUCLEOTIDE SEQUENCE</scope>
</reference>
<reference evidence="9" key="2">
    <citation type="journal article" date="2007" name="PLoS ONE">
        <title>A Family of Chemoreceptors in Tribolium castaneum (Tenebrionidae: Coleoptera).</title>
        <authorList>
            <person name="Abdel-Latief M."/>
        </authorList>
    </citation>
    <scope>NUCLEOTIDE SEQUENCE</scope>
</reference>
<feature type="transmembrane region" description="Helical" evidence="8">
    <location>
        <begin position="164"/>
        <end position="191"/>
    </location>
</feature>
<evidence type="ECO:0000256" key="5">
    <source>
        <dbReference type="ARBA" id="ARBA00023136"/>
    </source>
</evidence>
<keyword evidence="7 8" id="KW-0807">Transducer</keyword>
<dbReference type="InterPro" id="IPR013604">
    <property type="entry name" value="7TM_chemorcpt"/>
</dbReference>
<dbReference type="GO" id="GO:0005886">
    <property type="term" value="C:plasma membrane"/>
    <property type="evidence" value="ECO:0007669"/>
    <property type="project" value="UniProtKB-SubCell"/>
</dbReference>
<keyword evidence="5 8" id="KW-0472">Membrane</keyword>
<evidence type="ECO:0000256" key="4">
    <source>
        <dbReference type="ARBA" id="ARBA00022989"/>
    </source>
</evidence>
<feature type="transmembrane region" description="Helical" evidence="8">
    <location>
        <begin position="246"/>
        <end position="267"/>
    </location>
</feature>
<dbReference type="Pfam" id="PF08395">
    <property type="entry name" value="7tm_7"/>
    <property type="match status" value="1"/>
</dbReference>
<evidence type="ECO:0000256" key="3">
    <source>
        <dbReference type="ARBA" id="ARBA00022692"/>
    </source>
</evidence>
<evidence type="ECO:0000313" key="9">
    <source>
        <dbReference type="EMBL" id="CAL23192.2"/>
    </source>
</evidence>
<dbReference type="GO" id="GO:0050909">
    <property type="term" value="P:sensory perception of taste"/>
    <property type="evidence" value="ECO:0007669"/>
    <property type="project" value="InterPro"/>
</dbReference>
<dbReference type="EMBL" id="AM292380">
    <property type="protein sequence ID" value="CAL23192.2"/>
    <property type="molecule type" value="Genomic_DNA"/>
</dbReference>
<dbReference type="GO" id="GO:0007165">
    <property type="term" value="P:signal transduction"/>
    <property type="evidence" value="ECO:0007669"/>
    <property type="project" value="UniProtKB-KW"/>
</dbReference>
<feature type="transmembrane region" description="Helical" evidence="8">
    <location>
        <begin position="42"/>
        <end position="60"/>
    </location>
</feature>
<feature type="transmembrane region" description="Helical" evidence="8">
    <location>
        <begin position="349"/>
        <end position="372"/>
    </location>
</feature>
<evidence type="ECO:0000256" key="6">
    <source>
        <dbReference type="ARBA" id="ARBA00023170"/>
    </source>
</evidence>
<dbReference type="PANTHER" id="PTHR21143:SF133">
    <property type="entry name" value="GUSTATORY AND PHEROMONE RECEPTOR 32A-RELATED"/>
    <property type="match status" value="1"/>
</dbReference>
<feature type="transmembrane region" description="Helical" evidence="8">
    <location>
        <begin position="132"/>
        <end position="152"/>
    </location>
</feature>
<accession>A2AXC1</accession>
<comment type="similarity">
    <text evidence="8">Belongs to the insect chemoreceptor superfamily. Gustatory receptor (GR) family.</text>
</comment>
<keyword evidence="3 8" id="KW-0812">Transmembrane</keyword>
<dbReference type="PANTHER" id="PTHR21143">
    <property type="entry name" value="INVERTEBRATE GUSTATORY RECEPTOR"/>
    <property type="match status" value="1"/>
</dbReference>
<evidence type="ECO:0000256" key="8">
    <source>
        <dbReference type="RuleBase" id="RU363108"/>
    </source>
</evidence>
<feature type="transmembrane region" description="Helical" evidence="8">
    <location>
        <begin position="279"/>
        <end position="305"/>
    </location>
</feature>
<comment type="subcellular location">
    <subcellularLocation>
        <location evidence="1 8">Cell membrane</location>
        <topology evidence="1 8">Multi-pass membrane protein</topology>
    </subcellularLocation>
</comment>
<keyword evidence="4 8" id="KW-1133">Transmembrane helix</keyword>
<protein>
    <recommendedName>
        <fullName evidence="8">Gustatory receptor</fullName>
    </recommendedName>
</protein>
<keyword evidence="6 8" id="KW-0675">Receptor</keyword>
<comment type="function">
    <text evidence="8">Gustatory receptor which mediates acceptance or avoidance behavior, depending on its substrates.</text>
</comment>
<name>A2AXC1_TRICA</name>
<gene>
    <name evidence="9" type="primary">gr59</name>
</gene>